<evidence type="ECO:0000313" key="1">
    <source>
        <dbReference type="EMBL" id="KAJ8333569.1"/>
    </source>
</evidence>
<evidence type="ECO:0008006" key="3">
    <source>
        <dbReference type="Google" id="ProtNLM"/>
    </source>
</evidence>
<proteinExistence type="predicted"/>
<evidence type="ECO:0000313" key="2">
    <source>
        <dbReference type="Proteomes" id="UP001152622"/>
    </source>
</evidence>
<dbReference type="OrthoDB" id="447743at2759"/>
<reference evidence="1" key="1">
    <citation type="journal article" date="2023" name="Science">
        <title>Genome structures resolve the early diversification of teleost fishes.</title>
        <authorList>
            <person name="Parey E."/>
            <person name="Louis A."/>
            <person name="Montfort J."/>
            <person name="Bouchez O."/>
            <person name="Roques C."/>
            <person name="Iampietro C."/>
            <person name="Lluch J."/>
            <person name="Castinel A."/>
            <person name="Donnadieu C."/>
            <person name="Desvignes T."/>
            <person name="Floi Bucao C."/>
            <person name="Jouanno E."/>
            <person name="Wen M."/>
            <person name="Mejri S."/>
            <person name="Dirks R."/>
            <person name="Jansen H."/>
            <person name="Henkel C."/>
            <person name="Chen W.J."/>
            <person name="Zahm M."/>
            <person name="Cabau C."/>
            <person name="Klopp C."/>
            <person name="Thompson A.W."/>
            <person name="Robinson-Rechavi M."/>
            <person name="Braasch I."/>
            <person name="Lecointre G."/>
            <person name="Bobe J."/>
            <person name="Postlethwait J.H."/>
            <person name="Berthelot C."/>
            <person name="Roest Crollius H."/>
            <person name="Guiguen Y."/>
        </authorList>
    </citation>
    <scope>NUCLEOTIDE SEQUENCE</scope>
    <source>
        <strain evidence="1">WJC10195</strain>
    </source>
</reference>
<comment type="caution">
    <text evidence="1">The sequence shown here is derived from an EMBL/GenBank/DDBJ whole genome shotgun (WGS) entry which is preliminary data.</text>
</comment>
<keyword evidence="2" id="KW-1185">Reference proteome</keyword>
<name>A0A9Q1IBI0_SYNKA</name>
<dbReference type="Proteomes" id="UP001152622">
    <property type="component" value="Chromosome 23"/>
</dbReference>
<organism evidence="1 2">
    <name type="scientific">Synaphobranchus kaupii</name>
    <name type="common">Kaup's arrowtooth eel</name>
    <dbReference type="NCBI Taxonomy" id="118154"/>
    <lineage>
        <taxon>Eukaryota</taxon>
        <taxon>Metazoa</taxon>
        <taxon>Chordata</taxon>
        <taxon>Craniata</taxon>
        <taxon>Vertebrata</taxon>
        <taxon>Euteleostomi</taxon>
        <taxon>Actinopterygii</taxon>
        <taxon>Neopterygii</taxon>
        <taxon>Teleostei</taxon>
        <taxon>Anguilliformes</taxon>
        <taxon>Synaphobranchidae</taxon>
        <taxon>Synaphobranchus</taxon>
    </lineage>
</organism>
<accession>A0A9Q1IBI0</accession>
<dbReference type="EMBL" id="JAINUF010000023">
    <property type="protein sequence ID" value="KAJ8333569.1"/>
    <property type="molecule type" value="Genomic_DNA"/>
</dbReference>
<protein>
    <recommendedName>
        <fullName evidence="3">Reverse transcriptase</fullName>
    </recommendedName>
</protein>
<sequence>MRPLKMSEVPSSTASKLDGLANPFIRKWLGLPRCLSDVGLFGRNTLQLPLHSISLGYKQEKARMVLELRESSDHLVRATGTQVRTGRRWKAEEEVDQAIARLKHREVVGRVQVGRAGLGRSETPLFWSKASKRERKAMVVTEVARSEQERYTIKAIPQARISFLIRATYNTLPCPQNLHLWFGTEEICPLCNTINASLQHILSGCKTALSQGRYRWRHDAVLKKLAEVAESCRREANSRPAAPARHTTQFARAGENINAPAHQTWEGSSHPAVSGT</sequence>
<dbReference type="AlphaFoldDB" id="A0A9Q1IBI0"/>
<gene>
    <name evidence="1" type="ORF">SKAU_G00415770</name>
</gene>